<dbReference type="GO" id="GO:0042803">
    <property type="term" value="F:protein homodimerization activity"/>
    <property type="evidence" value="ECO:0007669"/>
    <property type="project" value="InterPro"/>
</dbReference>
<dbReference type="GO" id="GO:0141152">
    <property type="term" value="F:glycerol-3-phosphate dehydrogenase (NAD+) activity"/>
    <property type="evidence" value="ECO:0007669"/>
    <property type="project" value="UniProtKB-UniRule"/>
</dbReference>
<feature type="domain" description="Glycerol-3-phosphate dehydrogenase NAD-dependent N-terminal" evidence="12">
    <location>
        <begin position="44"/>
        <end position="224"/>
    </location>
</feature>
<organism evidence="14 15">
    <name type="scientific">Orbilia ellipsospora</name>
    <dbReference type="NCBI Taxonomy" id="2528407"/>
    <lineage>
        <taxon>Eukaryota</taxon>
        <taxon>Fungi</taxon>
        <taxon>Dikarya</taxon>
        <taxon>Ascomycota</taxon>
        <taxon>Pezizomycotina</taxon>
        <taxon>Orbiliomycetes</taxon>
        <taxon>Orbiliales</taxon>
        <taxon>Orbiliaceae</taxon>
        <taxon>Orbilia</taxon>
    </lineage>
</organism>
<dbReference type="AlphaFoldDB" id="A0AAV9X7Q0"/>
<dbReference type="InterPro" id="IPR017751">
    <property type="entry name" value="G3P_DH_NAD-dep_euk"/>
</dbReference>
<evidence type="ECO:0000256" key="8">
    <source>
        <dbReference type="PIRSR" id="PIRSR000114-2"/>
    </source>
</evidence>
<dbReference type="Pfam" id="PF01210">
    <property type="entry name" value="NAD_Gly3P_dh_N"/>
    <property type="match status" value="1"/>
</dbReference>
<evidence type="ECO:0000313" key="14">
    <source>
        <dbReference type="EMBL" id="KAK6538100.1"/>
    </source>
</evidence>
<dbReference type="Proteomes" id="UP001365542">
    <property type="component" value="Unassembled WGS sequence"/>
</dbReference>
<keyword evidence="3 10" id="KW-0560">Oxidoreductase</keyword>
<evidence type="ECO:0000256" key="3">
    <source>
        <dbReference type="ARBA" id="ARBA00023002"/>
    </source>
</evidence>
<proteinExistence type="inferred from homology"/>
<evidence type="ECO:0000256" key="9">
    <source>
        <dbReference type="PIRSR" id="PIRSR000114-3"/>
    </source>
</evidence>
<dbReference type="SUPFAM" id="SSF51735">
    <property type="entry name" value="NAD(P)-binding Rossmann-fold domains"/>
    <property type="match status" value="1"/>
</dbReference>
<dbReference type="FunFam" id="3.40.50.720:FF:000294">
    <property type="entry name" value="Glycerol-3-phosphate dehydrogenase [NAD(+)]"/>
    <property type="match status" value="1"/>
</dbReference>
<dbReference type="PANTHER" id="PTHR11728">
    <property type="entry name" value="GLYCEROL-3-PHOSPHATE DEHYDROGENASE"/>
    <property type="match status" value="1"/>
</dbReference>
<sequence length="409" mass="44519">MSSSSRAVARLSRVAGHIATSKPSTRLSSSSAAAIKMTHTRKHKVAIIGSGNWGSAIAKILAENTKQHTDIFEPEVRMWVFEEDYQLPSSHAAYSESEHSKPRKLSELINQLHENVKYLPGVPLPENLVADPSILSAVKDASLLIFNVPHQFVSKICDQINGNILPYARAISCIKGVDVSHEGISLFSDVIGRKLGIYCGALSGANIASEVALEKFSETTIAYDPPGTLTPLPEEFPVINHALWKSLFHRPYFHVSMIHDVAGTSLGGALKNVIAIAAGFVDGKGWGDNAKAAVMRVGILEMRKFGLMFFDSCKSETFTEESCGVADLITSCAGGRNHKCAKLSVLQKRPIEEIENEVLNGQKLQGTLTAKEVNEFLKARGKEDDFPLMTIVHKILIGQAKVEDIPHVI</sequence>
<dbReference type="InterPro" id="IPR006168">
    <property type="entry name" value="G3P_DH_NAD-dep"/>
</dbReference>
<feature type="binding site" evidence="9">
    <location>
        <position position="363"/>
    </location>
    <ligand>
        <name>NAD(+)</name>
        <dbReference type="ChEBI" id="CHEBI:57540"/>
    </ligand>
</feature>
<dbReference type="InterPro" id="IPR013328">
    <property type="entry name" value="6PGD_dom2"/>
</dbReference>
<dbReference type="InterPro" id="IPR006109">
    <property type="entry name" value="G3P_DH_NAD-dep_C"/>
</dbReference>
<dbReference type="PROSITE" id="PS00957">
    <property type="entry name" value="NAD_G3PDH"/>
    <property type="match status" value="1"/>
</dbReference>
<feature type="binding site" evidence="8">
    <location>
        <position position="175"/>
    </location>
    <ligand>
        <name>substrate</name>
    </ligand>
</feature>
<dbReference type="Gene3D" id="1.10.1040.10">
    <property type="entry name" value="N-(1-d-carboxylethyl)-l-norvaline Dehydrogenase, domain 2"/>
    <property type="match status" value="1"/>
</dbReference>
<dbReference type="Pfam" id="PF07479">
    <property type="entry name" value="NAD_Gly3P_dh_C"/>
    <property type="match status" value="1"/>
</dbReference>
<dbReference type="EMBL" id="JAVHJO010000008">
    <property type="protein sequence ID" value="KAK6538100.1"/>
    <property type="molecule type" value="Genomic_DNA"/>
</dbReference>
<dbReference type="InterPro" id="IPR008927">
    <property type="entry name" value="6-PGluconate_DH-like_C_sf"/>
</dbReference>
<dbReference type="GO" id="GO:0005634">
    <property type="term" value="C:nucleus"/>
    <property type="evidence" value="ECO:0007669"/>
    <property type="project" value="TreeGrafter"/>
</dbReference>
<protein>
    <recommendedName>
        <fullName evidence="6 11">Glycerol-3-phosphate dehydrogenase [NAD(+)]</fullName>
        <ecNumber evidence="2 11">1.1.1.8</ecNumber>
    </recommendedName>
</protein>
<gene>
    <name evidence="14" type="primary">GPD1_2</name>
    <name evidence="14" type="ORF">TWF694_010984</name>
</gene>
<feature type="binding site" evidence="9">
    <location>
        <position position="81"/>
    </location>
    <ligand>
        <name>NAD(+)</name>
        <dbReference type="ChEBI" id="CHEBI:57540"/>
    </ligand>
</feature>
<feature type="binding site" evidence="9">
    <location>
        <position position="208"/>
    </location>
    <ligand>
        <name>NAD(+)</name>
        <dbReference type="ChEBI" id="CHEBI:57540"/>
    </ligand>
</feature>
<comment type="caution">
    <text evidence="14">The sequence shown here is derived from an EMBL/GenBank/DDBJ whole genome shotgun (WGS) entry which is preliminary data.</text>
</comment>
<feature type="domain" description="Glycerol-3-phosphate dehydrogenase NAD-dependent C-terminal" evidence="13">
    <location>
        <begin position="260"/>
        <end position="405"/>
    </location>
</feature>
<evidence type="ECO:0000313" key="15">
    <source>
        <dbReference type="Proteomes" id="UP001365542"/>
    </source>
</evidence>
<reference evidence="14 15" key="1">
    <citation type="submission" date="2019-10" db="EMBL/GenBank/DDBJ databases">
        <authorList>
            <person name="Palmer J.M."/>
        </authorList>
    </citation>
    <scope>NUCLEOTIDE SEQUENCE [LARGE SCALE GENOMIC DNA]</scope>
    <source>
        <strain evidence="14 15">TWF694</strain>
    </source>
</reference>
<dbReference type="PANTHER" id="PTHR11728:SF8">
    <property type="entry name" value="GLYCEROL-3-PHOSPHATE DEHYDROGENASE [NAD(+)]-RELATED"/>
    <property type="match status" value="1"/>
</dbReference>
<accession>A0AAV9X7Q0</accession>
<evidence type="ECO:0000256" key="1">
    <source>
        <dbReference type="ARBA" id="ARBA00011009"/>
    </source>
</evidence>
<dbReference type="InterPro" id="IPR011128">
    <property type="entry name" value="G3P_DH_NAD-dep_N"/>
</dbReference>
<dbReference type="NCBIfam" id="TIGR03376">
    <property type="entry name" value="glycerol3P_DH"/>
    <property type="match status" value="1"/>
</dbReference>
<dbReference type="GO" id="GO:0046168">
    <property type="term" value="P:glycerol-3-phosphate catabolic process"/>
    <property type="evidence" value="ECO:0007669"/>
    <property type="project" value="UniProtKB-UniRule"/>
</dbReference>
<evidence type="ECO:0000256" key="7">
    <source>
        <dbReference type="PIRSR" id="PIRSR000114-1"/>
    </source>
</evidence>
<feature type="binding site" evidence="8">
    <location>
        <begin position="336"/>
        <end position="337"/>
    </location>
    <ligand>
        <name>substrate</name>
    </ligand>
</feature>
<dbReference type="Gene3D" id="3.40.50.720">
    <property type="entry name" value="NAD(P)-binding Rossmann-like Domain"/>
    <property type="match status" value="1"/>
</dbReference>
<evidence type="ECO:0000256" key="2">
    <source>
        <dbReference type="ARBA" id="ARBA00013218"/>
    </source>
</evidence>
<dbReference type="PIRSF" id="PIRSF000114">
    <property type="entry name" value="Glycerol-3-P_dh"/>
    <property type="match status" value="1"/>
</dbReference>
<feature type="active site" description="Proton acceptor" evidence="7">
    <location>
        <position position="271"/>
    </location>
</feature>
<feature type="binding site" evidence="9">
    <location>
        <position position="336"/>
    </location>
    <ligand>
        <name>NAD(+)</name>
        <dbReference type="ChEBI" id="CHEBI:57540"/>
    </ligand>
</feature>
<dbReference type="GO" id="GO:0005975">
    <property type="term" value="P:carbohydrate metabolic process"/>
    <property type="evidence" value="ECO:0007669"/>
    <property type="project" value="InterPro"/>
</dbReference>
<feature type="binding site" evidence="9">
    <location>
        <position position="365"/>
    </location>
    <ligand>
        <name>NAD(+)</name>
        <dbReference type="ChEBI" id="CHEBI:57540"/>
    </ligand>
</feature>
<evidence type="ECO:0000256" key="10">
    <source>
        <dbReference type="RuleBase" id="RU000437"/>
    </source>
</evidence>
<dbReference type="GO" id="GO:0005829">
    <property type="term" value="C:cytosol"/>
    <property type="evidence" value="ECO:0007669"/>
    <property type="project" value="TreeGrafter"/>
</dbReference>
<feature type="binding site" evidence="9">
    <location>
        <begin position="49"/>
        <end position="54"/>
    </location>
    <ligand>
        <name>NAD(+)</name>
        <dbReference type="ChEBI" id="CHEBI:57540"/>
    </ligand>
</feature>
<dbReference type="EC" id="1.1.1.8" evidence="2 11"/>
<comment type="catalytic activity">
    <reaction evidence="5 11">
        <text>sn-glycerol 3-phosphate + NAD(+) = dihydroxyacetone phosphate + NADH + H(+)</text>
        <dbReference type="Rhea" id="RHEA:11092"/>
        <dbReference type="ChEBI" id="CHEBI:15378"/>
        <dbReference type="ChEBI" id="CHEBI:57540"/>
        <dbReference type="ChEBI" id="CHEBI:57597"/>
        <dbReference type="ChEBI" id="CHEBI:57642"/>
        <dbReference type="ChEBI" id="CHEBI:57945"/>
        <dbReference type="EC" id="1.1.1.8"/>
    </reaction>
</comment>
<comment type="similarity">
    <text evidence="1 10">Belongs to the NAD-dependent glycerol-3-phosphate dehydrogenase family.</text>
</comment>
<evidence type="ECO:0000256" key="4">
    <source>
        <dbReference type="ARBA" id="ARBA00023027"/>
    </source>
</evidence>
<evidence type="ECO:0000256" key="11">
    <source>
        <dbReference type="RuleBase" id="RU361243"/>
    </source>
</evidence>
<dbReference type="InterPro" id="IPR036291">
    <property type="entry name" value="NAD(P)-bd_dom_sf"/>
</dbReference>
<evidence type="ECO:0000259" key="12">
    <source>
        <dbReference type="Pfam" id="PF01210"/>
    </source>
</evidence>
<dbReference type="FunFam" id="1.10.1040.10:FF:000004">
    <property type="entry name" value="Glycerol-3-phosphate dehydrogenase [NAD(+)]"/>
    <property type="match status" value="1"/>
</dbReference>
<keyword evidence="4 9" id="KW-0520">NAD</keyword>
<dbReference type="PRINTS" id="PR00077">
    <property type="entry name" value="GPDHDRGNASE"/>
</dbReference>
<evidence type="ECO:0000256" key="5">
    <source>
        <dbReference type="ARBA" id="ARBA00048683"/>
    </source>
</evidence>
<dbReference type="SUPFAM" id="SSF48179">
    <property type="entry name" value="6-phosphogluconate dehydrogenase C-terminal domain-like"/>
    <property type="match status" value="1"/>
</dbReference>
<feature type="binding site" evidence="9">
    <location>
        <position position="152"/>
    </location>
    <ligand>
        <name>NAD(+)</name>
        <dbReference type="ChEBI" id="CHEBI:57540"/>
    </ligand>
</feature>
<name>A0AAV9X7Q0_9PEZI</name>
<evidence type="ECO:0000259" key="13">
    <source>
        <dbReference type="Pfam" id="PF07479"/>
    </source>
</evidence>
<evidence type="ECO:0000256" key="6">
    <source>
        <dbReference type="ARBA" id="ARBA00072861"/>
    </source>
</evidence>
<keyword evidence="15" id="KW-1185">Reference proteome</keyword>
<dbReference type="GO" id="GO:0051287">
    <property type="term" value="F:NAD binding"/>
    <property type="evidence" value="ECO:0007669"/>
    <property type="project" value="UniProtKB-UniRule"/>
</dbReference>